<dbReference type="AlphaFoldDB" id="A0A2I1D345"/>
<dbReference type="PANTHER" id="PTHR35391">
    <property type="entry name" value="C2H2-TYPE DOMAIN-CONTAINING PROTEIN-RELATED"/>
    <property type="match status" value="1"/>
</dbReference>
<sequence>MKVRQQWKRHVFRDLRPYICTFATCQTAEKLYATRHEWVYHEMHMHRRKWVCEASCGLEFDSRSTMAKHIPHCHQEPLTDTQLQIMLDMRERPVDDPVPASCPLCPAELMSLRQLH</sequence>
<dbReference type="Proteomes" id="UP000234254">
    <property type="component" value="Unassembled WGS sequence"/>
</dbReference>
<dbReference type="EMBL" id="MSFM01000006">
    <property type="protein sequence ID" value="PKY04300.1"/>
    <property type="molecule type" value="Genomic_DNA"/>
</dbReference>
<dbReference type="RefSeq" id="XP_024692894.1">
    <property type="nucleotide sequence ID" value="XM_024838861.1"/>
</dbReference>
<feature type="non-terminal residue" evidence="2">
    <location>
        <position position="116"/>
    </location>
</feature>
<gene>
    <name evidence="2" type="ORF">P168DRAFT_304602</name>
</gene>
<dbReference type="PROSITE" id="PS00028">
    <property type="entry name" value="ZINC_FINGER_C2H2_1"/>
    <property type="match status" value="1"/>
</dbReference>
<feature type="domain" description="C2H2-type" evidence="1">
    <location>
        <begin position="52"/>
        <end position="74"/>
    </location>
</feature>
<accession>A0A2I1D345</accession>
<dbReference type="VEuPathDB" id="FungiDB:P168DRAFT_304602"/>
<comment type="caution">
    <text evidence="2">The sequence shown here is derived from an EMBL/GenBank/DDBJ whole genome shotgun (WGS) entry which is preliminary data.</text>
</comment>
<protein>
    <recommendedName>
        <fullName evidence="1">C2H2-type domain-containing protein</fullName>
    </recommendedName>
</protein>
<evidence type="ECO:0000259" key="1">
    <source>
        <dbReference type="PROSITE" id="PS00028"/>
    </source>
</evidence>
<evidence type="ECO:0000313" key="3">
    <source>
        <dbReference type="Proteomes" id="UP000234254"/>
    </source>
</evidence>
<reference evidence="2" key="1">
    <citation type="submission" date="2016-12" db="EMBL/GenBank/DDBJ databases">
        <title>The genomes of Aspergillus section Nigri reveals drivers in fungal speciation.</title>
        <authorList>
            <consortium name="DOE Joint Genome Institute"/>
            <person name="Vesth T.C."/>
            <person name="Nybo J."/>
            <person name="Theobald S."/>
            <person name="Brandl J."/>
            <person name="Frisvad J.C."/>
            <person name="Nielsen K.F."/>
            <person name="Lyhne E.K."/>
            <person name="Kogle M.E."/>
            <person name="Kuo A."/>
            <person name="Riley R."/>
            <person name="Clum A."/>
            <person name="Nolan M."/>
            <person name="Lipzen A."/>
            <person name="Salamov A."/>
            <person name="Henrissat B."/>
            <person name="Wiebenga A."/>
            <person name="De vries R.P."/>
            <person name="Grigoriev I.V."/>
            <person name="Mortensen U.H."/>
            <person name="Andersen M.R."/>
            <person name="Baker S.E."/>
        </authorList>
    </citation>
    <scope>NUCLEOTIDE SEQUENCE</scope>
    <source>
        <strain evidence="2">IBT 28561</strain>
    </source>
</reference>
<evidence type="ECO:0000313" key="2">
    <source>
        <dbReference type="EMBL" id="PKY04300.1"/>
    </source>
</evidence>
<dbReference type="GeneID" id="36546385"/>
<proteinExistence type="predicted"/>
<keyword evidence="3" id="KW-1185">Reference proteome</keyword>
<organism evidence="2 3">
    <name type="scientific">Aspergillus campestris (strain IBT 28561)</name>
    <dbReference type="NCBI Taxonomy" id="1392248"/>
    <lineage>
        <taxon>Eukaryota</taxon>
        <taxon>Fungi</taxon>
        <taxon>Dikarya</taxon>
        <taxon>Ascomycota</taxon>
        <taxon>Pezizomycotina</taxon>
        <taxon>Eurotiomycetes</taxon>
        <taxon>Eurotiomycetidae</taxon>
        <taxon>Eurotiales</taxon>
        <taxon>Aspergillaceae</taxon>
        <taxon>Aspergillus</taxon>
        <taxon>Aspergillus subgen. Circumdati</taxon>
    </lineage>
</organism>
<dbReference type="InterPro" id="IPR013087">
    <property type="entry name" value="Znf_C2H2_type"/>
</dbReference>
<dbReference type="PANTHER" id="PTHR35391:SF7">
    <property type="entry name" value="C2H2-TYPE DOMAIN-CONTAINING PROTEIN"/>
    <property type="match status" value="1"/>
</dbReference>
<dbReference type="OrthoDB" id="6133115at2759"/>
<name>A0A2I1D345_ASPC2</name>